<sequence>MREVLICFLLIFLFSCNHIETGDSLGKSEKEYILRLKLLDENEKIYKFYSEYKVKVAGNFFTDKRIAKYWIDERNKENDHIVFAFYKDIKLIDTVYNAGATYTPYMLITKTDGTTFKVSVNGKKAEVKSFFEDALNMWRQYR</sequence>
<dbReference type="OrthoDB" id="887030at2"/>
<protein>
    <recommendedName>
        <fullName evidence="3">Lipoprotein</fullName>
    </recommendedName>
</protein>
<proteinExistence type="predicted"/>
<evidence type="ECO:0000313" key="1">
    <source>
        <dbReference type="EMBL" id="OQP38762.1"/>
    </source>
</evidence>
<name>A0A1V9DY31_9BACT</name>
<evidence type="ECO:0008006" key="3">
    <source>
        <dbReference type="Google" id="ProtNLM"/>
    </source>
</evidence>
<comment type="caution">
    <text evidence="1">The sequence shown here is derived from an EMBL/GenBank/DDBJ whole genome shotgun (WGS) entry which is preliminary data.</text>
</comment>
<dbReference type="STRING" id="354355.SAMN05660816_02649"/>
<dbReference type="AlphaFoldDB" id="A0A1V9DY31"/>
<gene>
    <name evidence="1" type="ORF">A4H97_18770</name>
</gene>
<evidence type="ECO:0000313" key="2">
    <source>
        <dbReference type="Proteomes" id="UP000192610"/>
    </source>
</evidence>
<keyword evidence="2" id="KW-1185">Reference proteome</keyword>
<dbReference type="EMBL" id="LVXG01000082">
    <property type="protein sequence ID" value="OQP38762.1"/>
    <property type="molecule type" value="Genomic_DNA"/>
</dbReference>
<organism evidence="1 2">
    <name type="scientific">Niastella yeongjuensis</name>
    <dbReference type="NCBI Taxonomy" id="354355"/>
    <lineage>
        <taxon>Bacteria</taxon>
        <taxon>Pseudomonadati</taxon>
        <taxon>Bacteroidota</taxon>
        <taxon>Chitinophagia</taxon>
        <taxon>Chitinophagales</taxon>
        <taxon>Chitinophagaceae</taxon>
        <taxon>Niastella</taxon>
    </lineage>
</organism>
<accession>A0A1V9DY31</accession>
<reference evidence="2" key="1">
    <citation type="submission" date="2016-04" db="EMBL/GenBank/DDBJ databases">
        <authorList>
            <person name="Chen L."/>
            <person name="Zhuang W."/>
            <person name="Wang G."/>
        </authorList>
    </citation>
    <scope>NUCLEOTIDE SEQUENCE [LARGE SCALE GENOMIC DNA]</scope>
    <source>
        <strain evidence="2">17621</strain>
    </source>
</reference>
<dbReference type="PROSITE" id="PS51257">
    <property type="entry name" value="PROKAR_LIPOPROTEIN"/>
    <property type="match status" value="1"/>
</dbReference>
<dbReference type="Proteomes" id="UP000192610">
    <property type="component" value="Unassembled WGS sequence"/>
</dbReference>
<dbReference type="RefSeq" id="WP_081204770.1">
    <property type="nucleotide sequence ID" value="NZ_FOCZ01000004.1"/>
</dbReference>